<dbReference type="SUPFAM" id="SSF53067">
    <property type="entry name" value="Actin-like ATPase domain"/>
    <property type="match status" value="2"/>
</dbReference>
<dbReference type="RefSeq" id="WP_405281744.1">
    <property type="nucleotide sequence ID" value="NZ_CP144380.1"/>
</dbReference>
<protein>
    <submittedName>
        <fullName evidence="1">Type IV pilus assembly protein PilM</fullName>
    </submittedName>
</protein>
<keyword evidence="2" id="KW-1185">Reference proteome</keyword>
<comment type="caution">
    <text evidence="1">The sequence shown here is derived from an EMBL/GenBank/DDBJ whole genome shotgun (WGS) entry which is preliminary data.</text>
</comment>
<gene>
    <name evidence="1" type="primary">pilM</name>
    <name evidence="1" type="ORF">WI372_17945</name>
</gene>
<evidence type="ECO:0000313" key="1">
    <source>
        <dbReference type="EMBL" id="MEK9502883.1"/>
    </source>
</evidence>
<dbReference type="Gene3D" id="3.30.1490.300">
    <property type="match status" value="1"/>
</dbReference>
<reference evidence="1 2" key="1">
    <citation type="submission" date="2024-02" db="EMBL/GenBank/DDBJ databases">
        <title>A novel Gemmatimonadota bacterium.</title>
        <authorList>
            <person name="Du Z.-J."/>
            <person name="Ye Y.-Q."/>
        </authorList>
    </citation>
    <scope>NUCLEOTIDE SEQUENCE [LARGE SCALE GENOMIC DNA]</scope>
    <source>
        <strain evidence="1 2">DH-20</strain>
    </source>
</reference>
<dbReference type="Pfam" id="PF11104">
    <property type="entry name" value="PilM_2"/>
    <property type="match status" value="1"/>
</dbReference>
<dbReference type="PANTHER" id="PTHR32432">
    <property type="entry name" value="CELL DIVISION PROTEIN FTSA-RELATED"/>
    <property type="match status" value="1"/>
</dbReference>
<accession>A0ABU9EFM6</accession>
<dbReference type="CDD" id="cd24049">
    <property type="entry name" value="ASKHA_NBD_PilM"/>
    <property type="match status" value="1"/>
</dbReference>
<sequence>MGLFRRARSTVGLDIGSGFVKMVEVDHSGGQPEVKRVAMRPLLPDAIVEGEIMDYGLVAGTVSELFDEMGMKGRDVITAVGGHDVIIKKIEMDRMKESDAREVIRWEAEQHVPFDIKSVELDFQVLDPDGDSPRMEVLLVAAKRELVDHKVGLLVEAGINPTVIDVDAFALHNAFEHNYPEAMEGVVALVNVGHEVTNVNLLERGVPILTREIPFGSRKIREDLQRERQLTAEEAEDVVQGRSGLDGLESFVETSADEVAVGIERAAAFLMTRQSGDGLGRIYLSGGGARIPGMTDALSRRMGVETLLVNPFERVPVDPQAGGSIRLEEAAPMFLLPLGLALRSA</sequence>
<dbReference type="PIRSF" id="PIRSF019169">
    <property type="entry name" value="PilM"/>
    <property type="match status" value="1"/>
</dbReference>
<dbReference type="EMBL" id="JBBHLI010000016">
    <property type="protein sequence ID" value="MEK9502883.1"/>
    <property type="molecule type" value="Genomic_DNA"/>
</dbReference>
<dbReference type="InterPro" id="IPR005883">
    <property type="entry name" value="PilM"/>
</dbReference>
<dbReference type="InterPro" id="IPR043129">
    <property type="entry name" value="ATPase_NBD"/>
</dbReference>
<evidence type="ECO:0000313" key="2">
    <source>
        <dbReference type="Proteomes" id="UP001484239"/>
    </source>
</evidence>
<dbReference type="InterPro" id="IPR050696">
    <property type="entry name" value="FtsA/MreB"/>
</dbReference>
<dbReference type="Proteomes" id="UP001484239">
    <property type="component" value="Unassembled WGS sequence"/>
</dbReference>
<dbReference type="Gene3D" id="3.30.420.40">
    <property type="match status" value="2"/>
</dbReference>
<dbReference type="NCBIfam" id="TIGR01175">
    <property type="entry name" value="pilM"/>
    <property type="match status" value="1"/>
</dbReference>
<proteinExistence type="predicted"/>
<organism evidence="1 2">
    <name type="scientific">Gaopeijia maritima</name>
    <dbReference type="NCBI Taxonomy" id="3119007"/>
    <lineage>
        <taxon>Bacteria</taxon>
        <taxon>Pseudomonadati</taxon>
        <taxon>Gemmatimonadota</taxon>
        <taxon>Longimicrobiia</taxon>
        <taxon>Gaopeijiales</taxon>
        <taxon>Gaopeijiaceae</taxon>
        <taxon>Gaopeijia</taxon>
    </lineage>
</organism>
<name>A0ABU9EFM6_9BACT</name>
<dbReference type="PANTHER" id="PTHR32432:SF3">
    <property type="entry name" value="ETHANOLAMINE UTILIZATION PROTEIN EUTJ"/>
    <property type="match status" value="1"/>
</dbReference>